<accession>A0A812C7J7</accession>
<reference evidence="1" key="1">
    <citation type="submission" date="2021-01" db="EMBL/GenBank/DDBJ databases">
        <authorList>
            <person name="Li R."/>
            <person name="Bekaert M."/>
        </authorList>
    </citation>
    <scope>NUCLEOTIDE SEQUENCE</scope>
    <source>
        <strain evidence="1">Farmed</strain>
    </source>
</reference>
<dbReference type="EMBL" id="CAHIKZ030001252">
    <property type="protein sequence ID" value="CAE1257856.1"/>
    <property type="molecule type" value="Genomic_DNA"/>
</dbReference>
<dbReference type="AlphaFoldDB" id="A0A812C7J7"/>
<proteinExistence type="predicted"/>
<evidence type="ECO:0000313" key="2">
    <source>
        <dbReference type="Proteomes" id="UP000597762"/>
    </source>
</evidence>
<evidence type="ECO:0000313" key="1">
    <source>
        <dbReference type="EMBL" id="CAE1257856.1"/>
    </source>
</evidence>
<keyword evidence="2" id="KW-1185">Reference proteome</keyword>
<gene>
    <name evidence="1" type="ORF">SPHA_30960</name>
</gene>
<comment type="caution">
    <text evidence="1">The sequence shown here is derived from an EMBL/GenBank/DDBJ whole genome shotgun (WGS) entry which is preliminary data.</text>
</comment>
<name>A0A812C7J7_ACAPH</name>
<protein>
    <submittedName>
        <fullName evidence="1">Uncharacterized protein</fullName>
    </submittedName>
</protein>
<sequence>MDAELRSRTQEERLQRELEVKISILDKQKRVVFEGLNREQQKWRRHFLRYQLQLEMNAASKLGDIKGQELFHQLSKLSRNISQKAEHEIVAFLKKMRGADGTQRLRRLRGFKFDNNSLINKKAGSRSLQPLLSVLNWTEADQNGGKNKYLRSNIGNNLNWTVPSQPESDDYVNTCVNQTHVTLSVCEFGEFNNIPMNLLTSKNDASKEKQLPPADFLPAAKAEHALQILTPPLIHPSSSQSTIPHPLPLLLSTQSRLTHSVPQNNIVLATQEFRKIRSRDYPHQPDYRTGN</sequence>
<organism evidence="1 2">
    <name type="scientific">Acanthosepion pharaonis</name>
    <name type="common">Pharaoh cuttlefish</name>
    <name type="synonym">Sepia pharaonis</name>
    <dbReference type="NCBI Taxonomy" id="158019"/>
    <lineage>
        <taxon>Eukaryota</taxon>
        <taxon>Metazoa</taxon>
        <taxon>Spiralia</taxon>
        <taxon>Lophotrochozoa</taxon>
        <taxon>Mollusca</taxon>
        <taxon>Cephalopoda</taxon>
        <taxon>Coleoidea</taxon>
        <taxon>Decapodiformes</taxon>
        <taxon>Sepiida</taxon>
        <taxon>Sepiina</taxon>
        <taxon>Sepiidae</taxon>
        <taxon>Acanthosepion</taxon>
    </lineage>
</organism>
<dbReference type="Proteomes" id="UP000597762">
    <property type="component" value="Unassembled WGS sequence"/>
</dbReference>